<reference evidence="2 3" key="1">
    <citation type="journal article" date="2018" name="Front. Microbiol.">
        <title>Prospects for Fungal Bioremediation of Acidic Radioactive Waste Sites: Characterization and Genome Sequence of Rhodotorula taiwanensis MD1149.</title>
        <authorList>
            <person name="Tkavc R."/>
            <person name="Matrosova V.Y."/>
            <person name="Grichenko O.E."/>
            <person name="Gostincar C."/>
            <person name="Volpe R.P."/>
            <person name="Klimenkova P."/>
            <person name="Gaidamakova E.K."/>
            <person name="Zhou C.E."/>
            <person name="Stewart B.J."/>
            <person name="Lyman M.G."/>
            <person name="Malfatti S.A."/>
            <person name="Rubinfeld B."/>
            <person name="Courtot M."/>
            <person name="Singh J."/>
            <person name="Dalgard C.L."/>
            <person name="Hamilton T."/>
            <person name="Frey K.G."/>
            <person name="Gunde-Cimerman N."/>
            <person name="Dugan L."/>
            <person name="Daly M.J."/>
        </authorList>
    </citation>
    <scope>NUCLEOTIDE SEQUENCE [LARGE SCALE GENOMIC DNA]</scope>
    <source>
        <strain evidence="2 3">MD1149</strain>
    </source>
</reference>
<accession>A0A2S5B1I4</accession>
<proteinExistence type="predicted"/>
<feature type="region of interest" description="Disordered" evidence="1">
    <location>
        <begin position="1"/>
        <end position="54"/>
    </location>
</feature>
<feature type="region of interest" description="Disordered" evidence="1">
    <location>
        <begin position="366"/>
        <end position="414"/>
    </location>
</feature>
<protein>
    <submittedName>
        <fullName evidence="2">Uncharacterized protein</fullName>
    </submittedName>
</protein>
<evidence type="ECO:0000313" key="3">
    <source>
        <dbReference type="Proteomes" id="UP000237144"/>
    </source>
</evidence>
<dbReference type="EMBL" id="PJQD01000112">
    <property type="protein sequence ID" value="POY70649.1"/>
    <property type="molecule type" value="Genomic_DNA"/>
</dbReference>
<feature type="compositionally biased region" description="Pro residues" evidence="1">
    <location>
        <begin position="402"/>
        <end position="411"/>
    </location>
</feature>
<dbReference type="AlphaFoldDB" id="A0A2S5B1I4"/>
<dbReference type="Proteomes" id="UP000237144">
    <property type="component" value="Unassembled WGS sequence"/>
</dbReference>
<keyword evidence="3" id="KW-1185">Reference proteome</keyword>
<feature type="region of interest" description="Disordered" evidence="1">
    <location>
        <begin position="163"/>
        <end position="233"/>
    </location>
</feature>
<name>A0A2S5B1I4_9BASI</name>
<dbReference type="STRING" id="741276.A0A2S5B1I4"/>
<evidence type="ECO:0000313" key="2">
    <source>
        <dbReference type="EMBL" id="POY70649.1"/>
    </source>
</evidence>
<feature type="compositionally biased region" description="Pro residues" evidence="1">
    <location>
        <begin position="166"/>
        <end position="176"/>
    </location>
</feature>
<gene>
    <name evidence="2" type="ORF">BMF94_6355</name>
</gene>
<organism evidence="2 3">
    <name type="scientific">Rhodotorula taiwanensis</name>
    <dbReference type="NCBI Taxonomy" id="741276"/>
    <lineage>
        <taxon>Eukaryota</taxon>
        <taxon>Fungi</taxon>
        <taxon>Dikarya</taxon>
        <taxon>Basidiomycota</taxon>
        <taxon>Pucciniomycotina</taxon>
        <taxon>Microbotryomycetes</taxon>
        <taxon>Sporidiobolales</taxon>
        <taxon>Sporidiobolaceae</taxon>
        <taxon>Rhodotorula</taxon>
    </lineage>
</organism>
<evidence type="ECO:0000256" key="1">
    <source>
        <dbReference type="SAM" id="MobiDB-lite"/>
    </source>
</evidence>
<sequence length="520" mass="54980">MAAPQKRARTPPLAIDPSLEGQRADGPASHAAYGATRVGQPIDQPQPAAKRRGPAAFQVNASLERAHTAYEAPLQVYGWPEGMAAATAMGPVAFAANPLFGLPAGPSNPPAALIPAGPSGSDDAYRLDQASPYLESSVLEKALAYRAMQTGTSVAAPLRLAEQPQLPTPPPLPPTETPAAASDSPLGESDAPPGLANPPSAAGPNKDPEASPMDPADAFNRPPDPFDDTAGAFPDRADFDLALEAYLHKLHPIKRNKALMPRDLYDTVLEILRKPLDTKVGDSQLRFWARQRFRLMEGPNDDDCVLHEGKRVVLRDEIYDVLAAVHESSQHGGRDRTYATLRERWSYVPKEIVTSFIKLCPTCNGKRVTDKQIPRDGLSKKRRSKADDDNELPTLPSLPSEQPDPPAPPIDPQLYGLPEGLVKAFASCPTEVAPSQPPQSNSAIPPASMPAFTPSYGQAALSVLAEPTHTVALAAGAAVVPVDNLPDSAGQQVASILDTPAYATFVTAAATAAAQAAEQG</sequence>
<dbReference type="Gene3D" id="1.10.340.70">
    <property type="match status" value="1"/>
</dbReference>
<dbReference type="OrthoDB" id="2499658at2759"/>
<feature type="compositionally biased region" description="Basic and acidic residues" evidence="1">
    <location>
        <begin position="367"/>
        <end position="379"/>
    </location>
</feature>
<comment type="caution">
    <text evidence="2">The sequence shown here is derived from an EMBL/GenBank/DDBJ whole genome shotgun (WGS) entry which is preliminary data.</text>
</comment>